<feature type="transmembrane region" description="Helical" evidence="9">
    <location>
        <begin position="367"/>
        <end position="388"/>
    </location>
</feature>
<dbReference type="InterPro" id="IPR003593">
    <property type="entry name" value="AAA+_ATPase"/>
</dbReference>
<dbReference type="InterPro" id="IPR003439">
    <property type="entry name" value="ABC_transporter-like_ATP-bd"/>
</dbReference>
<dbReference type="InterPro" id="IPR013525">
    <property type="entry name" value="ABC2_TM"/>
</dbReference>
<evidence type="ECO:0000256" key="5">
    <source>
        <dbReference type="ARBA" id="ARBA00022741"/>
    </source>
</evidence>
<keyword evidence="12" id="KW-1185">Reference proteome</keyword>
<dbReference type="PANTHER" id="PTHR48042:SF11">
    <property type="entry name" value="ABC TRANSPORTER G FAMILY MEMBER 11"/>
    <property type="match status" value="1"/>
</dbReference>
<dbReference type="Pfam" id="PF19055">
    <property type="entry name" value="ABC2_membrane_7"/>
    <property type="match status" value="1"/>
</dbReference>
<dbReference type="InterPro" id="IPR017871">
    <property type="entry name" value="ABC_transporter-like_CS"/>
</dbReference>
<dbReference type="InterPro" id="IPR027417">
    <property type="entry name" value="P-loop_NTPase"/>
</dbReference>
<dbReference type="GO" id="GO:0016020">
    <property type="term" value="C:membrane"/>
    <property type="evidence" value="ECO:0007669"/>
    <property type="project" value="UniProtKB-SubCell"/>
</dbReference>
<feature type="domain" description="ABC transporter" evidence="10">
    <location>
        <begin position="10"/>
        <end position="262"/>
    </location>
</feature>
<feature type="transmembrane region" description="Helical" evidence="9">
    <location>
        <begin position="400"/>
        <end position="423"/>
    </location>
</feature>
<dbReference type="Pfam" id="PF00005">
    <property type="entry name" value="ABC_tran"/>
    <property type="match status" value="1"/>
</dbReference>
<dbReference type="Proteomes" id="UP000095038">
    <property type="component" value="Unassembled WGS sequence"/>
</dbReference>
<keyword evidence="11" id="KW-0808">Transferase</keyword>
<evidence type="ECO:0000256" key="6">
    <source>
        <dbReference type="ARBA" id="ARBA00022840"/>
    </source>
</evidence>
<evidence type="ECO:0000256" key="1">
    <source>
        <dbReference type="ARBA" id="ARBA00004141"/>
    </source>
</evidence>
<feature type="transmembrane region" description="Helical" evidence="9">
    <location>
        <begin position="435"/>
        <end position="462"/>
    </location>
</feature>
<dbReference type="GO" id="GO:0016887">
    <property type="term" value="F:ATP hydrolysis activity"/>
    <property type="evidence" value="ECO:0007669"/>
    <property type="project" value="InterPro"/>
</dbReference>
<dbReference type="STRING" id="1344418.A0A1D2VJ67"/>
<organism evidence="11 12">
    <name type="scientific">Ascoidea rubescens DSM 1968</name>
    <dbReference type="NCBI Taxonomy" id="1344418"/>
    <lineage>
        <taxon>Eukaryota</taxon>
        <taxon>Fungi</taxon>
        <taxon>Dikarya</taxon>
        <taxon>Ascomycota</taxon>
        <taxon>Saccharomycotina</taxon>
        <taxon>Saccharomycetes</taxon>
        <taxon>Ascoideaceae</taxon>
        <taxon>Ascoidea</taxon>
    </lineage>
</organism>
<dbReference type="RefSeq" id="XP_020047962.1">
    <property type="nucleotide sequence ID" value="XM_020189203.1"/>
</dbReference>
<evidence type="ECO:0000256" key="7">
    <source>
        <dbReference type="ARBA" id="ARBA00022989"/>
    </source>
</evidence>
<keyword evidence="5" id="KW-0547">Nucleotide-binding</keyword>
<feature type="transmembrane region" description="Helical" evidence="9">
    <location>
        <begin position="520"/>
        <end position="540"/>
    </location>
</feature>
<evidence type="ECO:0000313" key="11">
    <source>
        <dbReference type="EMBL" id="ODV61655.1"/>
    </source>
</evidence>
<keyword evidence="11" id="KW-0418">Kinase</keyword>
<dbReference type="PROSITE" id="PS00211">
    <property type="entry name" value="ABC_TRANSPORTER_1"/>
    <property type="match status" value="1"/>
</dbReference>
<sequence length="628" mass="70399">MFHKLSNLTFKWENICVSVPGKDNSNGDISILTKNQGSVRSRQMMAIMGPSGSGKTTLLNVLAQRGVPPKGKQQGVVTAGDMVVTLKNIRQFSSYVEQEDSLIGSLTVKETIDFAAKLSESSNGALGNFEDRNGRVNELLEYLGLMNQKSTKVGTPLQKGISGGQKRRVSVASQVITEPSVLFLDEPTSGLDSTASYEVISTIKTLAKAMNIVVIVSIHQPSTSTFNLFDKVMFLSKGLTVYSGEVGKVVSYFKSVAGYEIPEFYNPAEYILELINTDFHKKSGSGSEQDEDGKKDIVNKLRNIWEDYGHKTIEQMVEFEECGSDGECPEALFQEPCKSVRSCVLINVKQTYYLMQRLFIKSRRDVLAYYVRIVMYLGLAILMGTVWLRLGSEQENIQPFINAIFFSGAFMSFMSVAYIPAFLEDYGAYKKEHMNGLYGAFAFVVSNFMVGLPFLFIISLLFGVITYFMCNFRQSSTGFGEYVMWLFLDLVAAESMTVFVSTMFPVFVVALALTAFMNGLWMAVGGFLVSASILNDFWYYSFYWVNYQRYVFQGMMFNEFRKERVFECDDGCHCMYSSGLQEQCQIEGTAVLRSLGYGDNDKGLWVGILVALIFAYRLGTYLALKYGR</sequence>
<proteinExistence type="inferred from homology"/>
<evidence type="ECO:0000256" key="8">
    <source>
        <dbReference type="ARBA" id="ARBA00023136"/>
    </source>
</evidence>
<dbReference type="GO" id="GO:0140359">
    <property type="term" value="F:ABC-type transporter activity"/>
    <property type="evidence" value="ECO:0007669"/>
    <property type="project" value="InterPro"/>
</dbReference>
<evidence type="ECO:0000256" key="3">
    <source>
        <dbReference type="ARBA" id="ARBA00022448"/>
    </source>
</evidence>
<keyword evidence="7 9" id="KW-1133">Transmembrane helix</keyword>
<dbReference type="PANTHER" id="PTHR48042">
    <property type="entry name" value="ABC TRANSPORTER G FAMILY MEMBER 11"/>
    <property type="match status" value="1"/>
</dbReference>
<evidence type="ECO:0000259" key="10">
    <source>
        <dbReference type="PROSITE" id="PS50893"/>
    </source>
</evidence>
<keyword evidence="8 9" id="KW-0472">Membrane</keyword>
<evidence type="ECO:0000313" key="12">
    <source>
        <dbReference type="Proteomes" id="UP000095038"/>
    </source>
</evidence>
<protein>
    <submittedName>
        <fullName evidence="11">PEP carboxykinase-like protein</fullName>
    </submittedName>
</protein>
<dbReference type="Pfam" id="PF01061">
    <property type="entry name" value="ABC2_membrane"/>
    <property type="match status" value="1"/>
</dbReference>
<dbReference type="GeneID" id="30962839"/>
<dbReference type="InterPro" id="IPR052215">
    <property type="entry name" value="Plant_ABCG"/>
</dbReference>
<keyword evidence="4 9" id="KW-0812">Transmembrane</keyword>
<dbReference type="GO" id="GO:0016301">
    <property type="term" value="F:kinase activity"/>
    <property type="evidence" value="ECO:0007669"/>
    <property type="project" value="UniProtKB-KW"/>
</dbReference>
<keyword evidence="3" id="KW-0813">Transport</keyword>
<evidence type="ECO:0000256" key="4">
    <source>
        <dbReference type="ARBA" id="ARBA00022692"/>
    </source>
</evidence>
<dbReference type="InParanoid" id="A0A1D2VJ67"/>
<name>A0A1D2VJ67_9ASCO</name>
<feature type="transmembrane region" description="Helical" evidence="9">
    <location>
        <begin position="604"/>
        <end position="624"/>
    </location>
</feature>
<comment type="subcellular location">
    <subcellularLocation>
        <location evidence="1">Membrane</location>
        <topology evidence="1">Multi-pass membrane protein</topology>
    </subcellularLocation>
</comment>
<dbReference type="SMART" id="SM00382">
    <property type="entry name" value="AAA"/>
    <property type="match status" value="1"/>
</dbReference>
<gene>
    <name evidence="11" type="ORF">ASCRUDRAFT_143987</name>
</gene>
<dbReference type="InterPro" id="IPR043926">
    <property type="entry name" value="ABCG_dom"/>
</dbReference>
<dbReference type="GO" id="GO:0005524">
    <property type="term" value="F:ATP binding"/>
    <property type="evidence" value="ECO:0007669"/>
    <property type="project" value="UniProtKB-KW"/>
</dbReference>
<dbReference type="OrthoDB" id="66620at2759"/>
<feature type="transmembrane region" description="Helical" evidence="9">
    <location>
        <begin position="482"/>
        <end position="513"/>
    </location>
</feature>
<dbReference type="SUPFAM" id="SSF52540">
    <property type="entry name" value="P-loop containing nucleoside triphosphate hydrolases"/>
    <property type="match status" value="1"/>
</dbReference>
<accession>A0A1D2VJ67</accession>
<reference evidence="12" key="1">
    <citation type="submission" date="2016-05" db="EMBL/GenBank/DDBJ databases">
        <title>Comparative genomics of biotechnologically important yeasts.</title>
        <authorList>
            <consortium name="DOE Joint Genome Institute"/>
            <person name="Riley R."/>
            <person name="Haridas S."/>
            <person name="Wolfe K.H."/>
            <person name="Lopes M.R."/>
            <person name="Hittinger C.T."/>
            <person name="Goker M."/>
            <person name="Salamov A."/>
            <person name="Wisecaver J."/>
            <person name="Long T.M."/>
            <person name="Aerts A.L."/>
            <person name="Barry K."/>
            <person name="Choi C."/>
            <person name="Clum A."/>
            <person name="Coughlan A.Y."/>
            <person name="Deshpande S."/>
            <person name="Douglass A.P."/>
            <person name="Hanson S.J."/>
            <person name="Klenk H.-P."/>
            <person name="Labutti K."/>
            <person name="Lapidus A."/>
            <person name="Lindquist E."/>
            <person name="Lipzen A."/>
            <person name="Meier-Kolthoff J.P."/>
            <person name="Ohm R.A."/>
            <person name="Otillar R.P."/>
            <person name="Pangilinan J."/>
            <person name="Peng Y."/>
            <person name="Rokas A."/>
            <person name="Rosa C.A."/>
            <person name="Scheuner C."/>
            <person name="Sibirny A.A."/>
            <person name="Slot J.C."/>
            <person name="Stielow J.B."/>
            <person name="Sun H."/>
            <person name="Kurtzman C.P."/>
            <person name="Blackwell M."/>
            <person name="Grigoriev I.V."/>
            <person name="Jeffries T.W."/>
        </authorList>
    </citation>
    <scope>NUCLEOTIDE SEQUENCE [LARGE SCALE GENOMIC DNA]</scope>
    <source>
        <strain evidence="12">DSM 1968</strain>
    </source>
</reference>
<keyword evidence="6" id="KW-0067">ATP-binding</keyword>
<comment type="similarity">
    <text evidence="2">Belongs to the ABC transporter superfamily. ABCG family. Eye pigment precursor importer (TC 3.A.1.204) subfamily.</text>
</comment>
<dbReference type="PROSITE" id="PS50893">
    <property type="entry name" value="ABC_TRANSPORTER_2"/>
    <property type="match status" value="1"/>
</dbReference>
<dbReference type="EMBL" id="KV454479">
    <property type="protein sequence ID" value="ODV61655.1"/>
    <property type="molecule type" value="Genomic_DNA"/>
</dbReference>
<evidence type="ECO:0000256" key="9">
    <source>
        <dbReference type="SAM" id="Phobius"/>
    </source>
</evidence>
<dbReference type="Gene3D" id="3.40.50.300">
    <property type="entry name" value="P-loop containing nucleotide triphosphate hydrolases"/>
    <property type="match status" value="1"/>
</dbReference>
<dbReference type="AlphaFoldDB" id="A0A1D2VJ67"/>
<evidence type="ECO:0000256" key="2">
    <source>
        <dbReference type="ARBA" id="ARBA00005814"/>
    </source>
</evidence>